<dbReference type="Gene3D" id="3.30.530.20">
    <property type="match status" value="1"/>
</dbReference>
<dbReference type="Proteomes" id="UP000280296">
    <property type="component" value="Unassembled WGS sequence"/>
</dbReference>
<dbReference type="RefSeq" id="WP_126725949.1">
    <property type="nucleotide sequence ID" value="NZ_RYZH01000024.1"/>
</dbReference>
<evidence type="ECO:0000313" key="2">
    <source>
        <dbReference type="EMBL" id="RUL87226.1"/>
    </source>
</evidence>
<keyword evidence="3" id="KW-1185">Reference proteome</keyword>
<reference evidence="2 3" key="2">
    <citation type="submission" date="2019-01" db="EMBL/GenBank/DDBJ databases">
        <title>Tautonia sociabilis, a novel thermotolerant planctomycete of Isosphaeraceae family, isolated from a 4000 m deep subterranean habitat.</title>
        <authorList>
            <person name="Kovaleva O.L."/>
            <person name="Elcheninov A.G."/>
            <person name="Van Heerden E."/>
            <person name="Toshchakov S.V."/>
            <person name="Novikov A."/>
            <person name="Bonch-Osmolovskaya E.A."/>
            <person name="Kublanov I.V."/>
        </authorList>
    </citation>
    <scope>NUCLEOTIDE SEQUENCE [LARGE SCALE GENOMIC DNA]</scope>
    <source>
        <strain evidence="2 3">GM2012</strain>
    </source>
</reference>
<dbReference type="SUPFAM" id="SSF55961">
    <property type="entry name" value="Bet v1-like"/>
    <property type="match status" value="1"/>
</dbReference>
<organism evidence="2 3">
    <name type="scientific">Tautonia sociabilis</name>
    <dbReference type="NCBI Taxonomy" id="2080755"/>
    <lineage>
        <taxon>Bacteria</taxon>
        <taxon>Pseudomonadati</taxon>
        <taxon>Planctomycetota</taxon>
        <taxon>Planctomycetia</taxon>
        <taxon>Isosphaerales</taxon>
        <taxon>Isosphaeraceae</taxon>
        <taxon>Tautonia</taxon>
    </lineage>
</organism>
<protein>
    <submittedName>
        <fullName evidence="2">Uncharacterized protein</fullName>
    </submittedName>
</protein>
<dbReference type="OrthoDB" id="9797595at2"/>
<dbReference type="AlphaFoldDB" id="A0A432MJA1"/>
<reference evidence="2 3" key="1">
    <citation type="submission" date="2018-12" db="EMBL/GenBank/DDBJ databases">
        <authorList>
            <person name="Toschakov S.V."/>
        </authorList>
    </citation>
    <scope>NUCLEOTIDE SEQUENCE [LARGE SCALE GENOMIC DNA]</scope>
    <source>
        <strain evidence="2 3">GM2012</strain>
    </source>
</reference>
<evidence type="ECO:0000256" key="1">
    <source>
        <dbReference type="SAM" id="MobiDB-lite"/>
    </source>
</evidence>
<dbReference type="InterPro" id="IPR023393">
    <property type="entry name" value="START-like_dom_sf"/>
</dbReference>
<comment type="caution">
    <text evidence="2">The sequence shown here is derived from an EMBL/GenBank/DDBJ whole genome shotgun (WGS) entry which is preliminary data.</text>
</comment>
<proteinExistence type="predicted"/>
<evidence type="ECO:0000313" key="3">
    <source>
        <dbReference type="Proteomes" id="UP000280296"/>
    </source>
</evidence>
<dbReference type="EMBL" id="RYZH01000024">
    <property type="protein sequence ID" value="RUL87226.1"/>
    <property type="molecule type" value="Genomic_DNA"/>
</dbReference>
<feature type="region of interest" description="Disordered" evidence="1">
    <location>
        <begin position="90"/>
        <end position="113"/>
    </location>
</feature>
<sequence>MTLEVEAEVTPFEPGRSVAWHGVAGSKRNDAAAARYVDRPNDPTIVHRSLASIPPGGVSRQAAAWLVGYDPRHQLRQFLRRTNVFLETGKIPHDASALPAGSPPGPDRIPRRR</sequence>
<accession>A0A432MJA1</accession>
<gene>
    <name evidence="2" type="ORF">TsocGM_13450</name>
</gene>
<name>A0A432MJA1_9BACT</name>